<protein>
    <submittedName>
        <fullName evidence="1">Disks large-like protein</fullName>
    </submittedName>
</protein>
<reference evidence="1 2" key="1">
    <citation type="submission" date="2018-03" db="EMBL/GenBank/DDBJ databases">
        <title>Draft genome sequence of Rohu Carp (Labeo rohita).</title>
        <authorList>
            <person name="Das P."/>
            <person name="Kushwaha B."/>
            <person name="Joshi C.G."/>
            <person name="Kumar D."/>
            <person name="Nagpure N.S."/>
            <person name="Sahoo L."/>
            <person name="Das S.P."/>
            <person name="Bit A."/>
            <person name="Patnaik S."/>
            <person name="Meher P.K."/>
            <person name="Jayasankar P."/>
            <person name="Koringa P.G."/>
            <person name="Patel N.V."/>
            <person name="Hinsu A.T."/>
            <person name="Kumar R."/>
            <person name="Pandey M."/>
            <person name="Agarwal S."/>
            <person name="Srivastava S."/>
            <person name="Singh M."/>
            <person name="Iquebal M.A."/>
            <person name="Jaiswal S."/>
            <person name="Angadi U.B."/>
            <person name="Kumar N."/>
            <person name="Raza M."/>
            <person name="Shah T.M."/>
            <person name="Rai A."/>
            <person name="Jena J.K."/>
        </authorList>
    </citation>
    <scope>NUCLEOTIDE SEQUENCE [LARGE SCALE GENOMIC DNA]</scope>
    <source>
        <strain evidence="1">DASCIFA01</strain>
        <tissue evidence="1">Testis</tissue>
    </source>
</reference>
<organism evidence="1 2">
    <name type="scientific">Labeo rohita</name>
    <name type="common">Indian major carp</name>
    <name type="synonym">Cyprinus rohita</name>
    <dbReference type="NCBI Taxonomy" id="84645"/>
    <lineage>
        <taxon>Eukaryota</taxon>
        <taxon>Metazoa</taxon>
        <taxon>Chordata</taxon>
        <taxon>Craniata</taxon>
        <taxon>Vertebrata</taxon>
        <taxon>Euteleostomi</taxon>
        <taxon>Actinopterygii</taxon>
        <taxon>Neopterygii</taxon>
        <taxon>Teleostei</taxon>
        <taxon>Ostariophysi</taxon>
        <taxon>Cypriniformes</taxon>
        <taxon>Cyprinidae</taxon>
        <taxon>Labeoninae</taxon>
        <taxon>Labeonini</taxon>
        <taxon>Labeo</taxon>
    </lineage>
</organism>
<dbReference type="Proteomes" id="UP000290572">
    <property type="component" value="Unassembled WGS sequence"/>
</dbReference>
<keyword evidence="2" id="KW-1185">Reference proteome</keyword>
<proteinExistence type="predicted"/>
<dbReference type="EMBL" id="QBIY01011567">
    <property type="protein sequence ID" value="RXN30616.1"/>
    <property type="molecule type" value="Genomic_DNA"/>
</dbReference>
<evidence type="ECO:0000313" key="1">
    <source>
        <dbReference type="EMBL" id="RXN30616.1"/>
    </source>
</evidence>
<dbReference type="STRING" id="84645.A0A498NES9"/>
<sequence>MGVDVMPPPLRNLKCFSPVMCQCKLICSNRTLSLMFGCKFHLLEGYAQFLELQFVYMQEQSDSPDSSIALVINGQTELLKNIGIRMKRLRPWSTAPPTWLTARALRCFT</sequence>
<gene>
    <name evidence="1" type="ORF">ROHU_017663</name>
</gene>
<name>A0A498NES9_LABRO</name>
<comment type="caution">
    <text evidence="1">The sequence shown here is derived from an EMBL/GenBank/DDBJ whole genome shotgun (WGS) entry which is preliminary data.</text>
</comment>
<accession>A0A498NES9</accession>
<dbReference type="AlphaFoldDB" id="A0A498NES9"/>
<evidence type="ECO:0000313" key="2">
    <source>
        <dbReference type="Proteomes" id="UP000290572"/>
    </source>
</evidence>